<dbReference type="InterPro" id="IPR022409">
    <property type="entry name" value="PKD/Chitinase_dom"/>
</dbReference>
<organism evidence="3 4">
    <name type="scientific">Rubellimicrobium aerolatum</name>
    <dbReference type="NCBI Taxonomy" id="490979"/>
    <lineage>
        <taxon>Bacteria</taxon>
        <taxon>Pseudomonadati</taxon>
        <taxon>Pseudomonadota</taxon>
        <taxon>Alphaproteobacteria</taxon>
        <taxon>Rhodobacterales</taxon>
        <taxon>Roseobacteraceae</taxon>
        <taxon>Rubellimicrobium</taxon>
    </lineage>
</organism>
<dbReference type="RefSeq" id="WP_209842726.1">
    <property type="nucleotide sequence ID" value="NZ_JAGGJP010000018.1"/>
</dbReference>
<dbReference type="PROSITE" id="PS50093">
    <property type="entry name" value="PKD"/>
    <property type="match status" value="1"/>
</dbReference>
<dbReference type="SUPFAM" id="SSF51126">
    <property type="entry name" value="Pectin lyase-like"/>
    <property type="match status" value="1"/>
</dbReference>
<keyword evidence="1" id="KW-0677">Repeat</keyword>
<feature type="domain" description="PKD" evidence="2">
    <location>
        <begin position="430"/>
        <end position="482"/>
    </location>
</feature>
<dbReference type="InterPro" id="IPR000601">
    <property type="entry name" value="PKD_dom"/>
</dbReference>
<dbReference type="SUPFAM" id="SSF49299">
    <property type="entry name" value="PKD domain"/>
    <property type="match status" value="1"/>
</dbReference>
<proteinExistence type="predicted"/>
<dbReference type="CDD" id="cd00146">
    <property type="entry name" value="PKD"/>
    <property type="match status" value="1"/>
</dbReference>
<dbReference type="InterPro" id="IPR006626">
    <property type="entry name" value="PbH1"/>
</dbReference>
<dbReference type="SMART" id="SM00710">
    <property type="entry name" value="PbH1"/>
    <property type="match status" value="7"/>
</dbReference>
<dbReference type="SMART" id="SM00089">
    <property type="entry name" value="PKD"/>
    <property type="match status" value="1"/>
</dbReference>
<keyword evidence="4" id="KW-1185">Reference proteome</keyword>
<dbReference type="Proteomes" id="UP001596056">
    <property type="component" value="Unassembled WGS sequence"/>
</dbReference>
<name>A0ABW0SFT2_9RHOB</name>
<sequence length="729" mass="75822">MTATTITVSTQQELSSALARATGGETILLAPGDYGDLALRSSNFASPSPAVTIASADPADPASFSGLGLHGVSNLRLDGLLFDYTFSSGDPAFSSPFAVSGSTNIAIVNSVFDGDVAQGVSSVSDGYGTARGLSVSNSSGVTIEGNEFRVFYRALVVGNSSDILVKDNDIHSIRMDGMNFADVQGVTIEGNYIHDFQASLLSGDHRDMIQFWTTGTSEASRDIVIRDNLLDIGLGDSTQSIFMRNEEVDSGRAGEELFYRNVLIENNTIINAHLHGISVGETLGLTIRDNSVLHADGRLADGQDPSVEIPRISVAAASTDVLIEGNLSGGIRSATDFPTWTVRDNMTVQDQNPLAEGWYGDLFIASTLANDADLRLVALPGGEIAATGVGSSATSAAGLGLTPLFHLSAPDAATRVFDASVSSYGAGYLPAGTSFHWTFGDGTTAEGVKVAHSYTQGGTYAAVLTVTLPDGSSATEQLDIVVREPELLRLGSTGFVATEAGIESALGAVAQITADGLQLGATGTTVAVEREHVADVVGSDDMTIAFSLDADRAGASGELFRLHGSFIAAVNTAGELVFQVMRDDEATAVVTTVGAALNATADVWHDVVIDLHEGDLDIWVDGLLRAHMDDLGVVGGTGFGSQMLMFGNPWGRTNFDGDLGAFVLSDDDGSFADSPETIVIEAELRNFSDPNLLVPATSAIEAFGAAFGDFLPAWADAFNDLPETSAGAA</sequence>
<comment type="caution">
    <text evidence="3">The sequence shown here is derived from an EMBL/GenBank/DDBJ whole genome shotgun (WGS) entry which is preliminary data.</text>
</comment>
<dbReference type="InterPro" id="IPR013783">
    <property type="entry name" value="Ig-like_fold"/>
</dbReference>
<accession>A0ABW0SFT2</accession>
<protein>
    <submittedName>
        <fullName evidence="3">Right-handed parallel beta-helix repeat-containing protein</fullName>
    </submittedName>
</protein>
<dbReference type="Gene3D" id="2.160.20.10">
    <property type="entry name" value="Single-stranded right-handed beta-helix, Pectin lyase-like"/>
    <property type="match status" value="1"/>
</dbReference>
<dbReference type="SUPFAM" id="SSF49899">
    <property type="entry name" value="Concanavalin A-like lectins/glucanases"/>
    <property type="match status" value="1"/>
</dbReference>
<dbReference type="PANTHER" id="PTHR22990:SF15">
    <property type="entry name" value="F-BOX ONLY PROTEIN 10"/>
    <property type="match status" value="1"/>
</dbReference>
<dbReference type="Gene3D" id="2.60.120.200">
    <property type="match status" value="1"/>
</dbReference>
<evidence type="ECO:0000313" key="3">
    <source>
        <dbReference type="EMBL" id="MFC5567774.1"/>
    </source>
</evidence>
<dbReference type="InterPro" id="IPR051550">
    <property type="entry name" value="SCF-Subunits/Alg-Epimerases"/>
</dbReference>
<dbReference type="InterPro" id="IPR011050">
    <property type="entry name" value="Pectin_lyase_fold/virulence"/>
</dbReference>
<dbReference type="Gene3D" id="2.60.40.10">
    <property type="entry name" value="Immunoglobulins"/>
    <property type="match status" value="1"/>
</dbReference>
<evidence type="ECO:0000256" key="1">
    <source>
        <dbReference type="ARBA" id="ARBA00022737"/>
    </source>
</evidence>
<evidence type="ECO:0000259" key="2">
    <source>
        <dbReference type="PROSITE" id="PS50093"/>
    </source>
</evidence>
<dbReference type="InterPro" id="IPR035986">
    <property type="entry name" value="PKD_dom_sf"/>
</dbReference>
<dbReference type="PANTHER" id="PTHR22990">
    <property type="entry name" value="F-BOX ONLY PROTEIN"/>
    <property type="match status" value="1"/>
</dbReference>
<dbReference type="InterPro" id="IPR012334">
    <property type="entry name" value="Pectin_lyas_fold"/>
</dbReference>
<dbReference type="Pfam" id="PF13229">
    <property type="entry name" value="Beta_helix"/>
    <property type="match status" value="1"/>
</dbReference>
<evidence type="ECO:0000313" key="4">
    <source>
        <dbReference type="Proteomes" id="UP001596056"/>
    </source>
</evidence>
<dbReference type="InterPro" id="IPR039448">
    <property type="entry name" value="Beta_helix"/>
</dbReference>
<dbReference type="Pfam" id="PF18911">
    <property type="entry name" value="PKD_4"/>
    <property type="match status" value="1"/>
</dbReference>
<reference evidence="4" key="1">
    <citation type="journal article" date="2019" name="Int. J. Syst. Evol. Microbiol.">
        <title>The Global Catalogue of Microorganisms (GCM) 10K type strain sequencing project: providing services to taxonomists for standard genome sequencing and annotation.</title>
        <authorList>
            <consortium name="The Broad Institute Genomics Platform"/>
            <consortium name="The Broad Institute Genome Sequencing Center for Infectious Disease"/>
            <person name="Wu L."/>
            <person name="Ma J."/>
        </authorList>
    </citation>
    <scope>NUCLEOTIDE SEQUENCE [LARGE SCALE GENOMIC DNA]</scope>
    <source>
        <strain evidence="4">KACC 11588</strain>
    </source>
</reference>
<gene>
    <name evidence="3" type="ORF">ACFPOC_15280</name>
</gene>
<dbReference type="EMBL" id="JBHSNA010000019">
    <property type="protein sequence ID" value="MFC5567774.1"/>
    <property type="molecule type" value="Genomic_DNA"/>
</dbReference>
<dbReference type="InterPro" id="IPR013320">
    <property type="entry name" value="ConA-like_dom_sf"/>
</dbReference>